<proteinExistence type="predicted"/>
<sequence>MQQVTLPKEVVYLPFEDGPFRMAMGLVACPEAGWIEIDEHYPAEMAGRRRLLAERHADVVAACPGSEAARAEVLAMLAAHLPAQFPDWFRREGSVLRNALTGEAFDLDAPGEDPLEVAARLVQEDLCIIRPAEGGPVLEAAVVCAPTRWRVSEKIGRPLMQVHAAVPFYGERLGSPVDRFMAQIKAGRVAMRVNWSVVDNPALFQLSGKHRGELDPSFTAENAGERLYLRTERQTFRRLPQSGAVLFTIHVHSYPLTRIAALPGVAARLAGAVRALPEEMGRYKSLPVYREALLGWLDAAARLAPAA</sequence>
<dbReference type="RefSeq" id="WP_245704946.1">
    <property type="nucleotide sequence ID" value="NZ_FMXZ01000013.1"/>
</dbReference>
<dbReference type="InterPro" id="IPR021848">
    <property type="entry name" value="HODM_asu-like"/>
</dbReference>
<accession>A0A1G7CA93</accession>
<evidence type="ECO:0008006" key="3">
    <source>
        <dbReference type="Google" id="ProtNLM"/>
    </source>
</evidence>
<protein>
    <recommendedName>
        <fullName evidence="3">DUF3445 domain-containing protein</fullName>
    </recommendedName>
</protein>
<dbReference type="AlphaFoldDB" id="A0A1G7CA93"/>
<keyword evidence="2" id="KW-1185">Reference proteome</keyword>
<dbReference type="Pfam" id="PF11927">
    <property type="entry name" value="HODM_asu-like"/>
    <property type="match status" value="1"/>
</dbReference>
<dbReference type="EMBL" id="FMZX01000030">
    <property type="protein sequence ID" value="SDE36248.1"/>
    <property type="molecule type" value="Genomic_DNA"/>
</dbReference>
<reference evidence="1 2" key="1">
    <citation type="submission" date="2016-10" db="EMBL/GenBank/DDBJ databases">
        <authorList>
            <person name="de Groot N.N."/>
        </authorList>
    </citation>
    <scope>NUCLEOTIDE SEQUENCE [LARGE SCALE GENOMIC DNA]</scope>
    <source>
        <strain evidence="1 2">CPCC 100156</strain>
    </source>
</reference>
<dbReference type="STRING" id="938405.SAMN02927895_04046"/>
<evidence type="ECO:0000313" key="2">
    <source>
        <dbReference type="Proteomes" id="UP000198925"/>
    </source>
</evidence>
<gene>
    <name evidence="1" type="ORF">SAMN04487779_103028</name>
</gene>
<organism evidence="1 2">
    <name type="scientific">Belnapia rosea</name>
    <dbReference type="NCBI Taxonomy" id="938405"/>
    <lineage>
        <taxon>Bacteria</taxon>
        <taxon>Pseudomonadati</taxon>
        <taxon>Pseudomonadota</taxon>
        <taxon>Alphaproteobacteria</taxon>
        <taxon>Acetobacterales</taxon>
        <taxon>Roseomonadaceae</taxon>
        <taxon>Belnapia</taxon>
    </lineage>
</organism>
<dbReference type="Proteomes" id="UP000198925">
    <property type="component" value="Unassembled WGS sequence"/>
</dbReference>
<name>A0A1G7CA93_9PROT</name>
<evidence type="ECO:0000313" key="1">
    <source>
        <dbReference type="EMBL" id="SDE36248.1"/>
    </source>
</evidence>